<dbReference type="RefSeq" id="WP_069522325.1">
    <property type="nucleotide sequence ID" value="NZ_FOFP01000001.1"/>
</dbReference>
<evidence type="ECO:0008006" key="3">
    <source>
        <dbReference type="Google" id="ProtNLM"/>
    </source>
</evidence>
<proteinExistence type="predicted"/>
<name>A0ABY1B2U0_9PSED</name>
<protein>
    <recommendedName>
        <fullName evidence="3">KilA-N domain-containing protein</fullName>
    </recommendedName>
</protein>
<sequence>MNIDIKHKHAGHLITIEGHPFKANNAGMWSLTEIWQTLKLPKAKAPGRWRGKEKDRLSQSQNLDVRNLGNAGHRALATKRAAIEYAAWVSPEFKDMVFDAFEAILEMPEVAQAVTDKMRQLGYDHSAALLEREKDNRAPALRAMNRGRSLSPAQKERQRMNNRVCAEANRLRKAGHDWH</sequence>
<evidence type="ECO:0000313" key="1">
    <source>
        <dbReference type="EMBL" id="SEP77491.1"/>
    </source>
</evidence>
<evidence type="ECO:0000313" key="2">
    <source>
        <dbReference type="Proteomes" id="UP000198512"/>
    </source>
</evidence>
<comment type="caution">
    <text evidence="1">The sequence shown here is derived from an EMBL/GenBank/DDBJ whole genome shotgun (WGS) entry which is preliminary data.</text>
</comment>
<keyword evidence="2" id="KW-1185">Reference proteome</keyword>
<organism evidence="1 2">
    <name type="scientific">Pseudomonas cuatrocienegasensis</name>
    <dbReference type="NCBI Taxonomy" id="543360"/>
    <lineage>
        <taxon>Bacteria</taxon>
        <taxon>Pseudomonadati</taxon>
        <taxon>Pseudomonadota</taxon>
        <taxon>Gammaproteobacteria</taxon>
        <taxon>Pseudomonadales</taxon>
        <taxon>Pseudomonadaceae</taxon>
        <taxon>Pseudomonas</taxon>
    </lineage>
</organism>
<dbReference type="EMBL" id="FOFP01000001">
    <property type="protein sequence ID" value="SEP77491.1"/>
    <property type="molecule type" value="Genomic_DNA"/>
</dbReference>
<gene>
    <name evidence="1" type="ORF">SAMN05216600_101581</name>
</gene>
<accession>A0ABY1B2U0</accession>
<reference evidence="1 2" key="1">
    <citation type="submission" date="2016-10" db="EMBL/GenBank/DDBJ databases">
        <authorList>
            <person name="Varghese N."/>
            <person name="Submissions S."/>
        </authorList>
    </citation>
    <scope>NUCLEOTIDE SEQUENCE [LARGE SCALE GENOMIC DNA]</scope>
    <source>
        <strain evidence="1 2">CIP 109853</strain>
    </source>
</reference>
<dbReference type="Proteomes" id="UP000198512">
    <property type="component" value="Unassembled WGS sequence"/>
</dbReference>